<evidence type="ECO:0000256" key="4">
    <source>
        <dbReference type="ARBA" id="ARBA00048741"/>
    </source>
</evidence>
<comment type="catalytic activity">
    <reaction evidence="4">
        <text>L-aspartate + L-glutamine + ATP + H2O = L-asparagine + L-glutamate + AMP + diphosphate + H(+)</text>
        <dbReference type="Rhea" id="RHEA:12228"/>
        <dbReference type="ChEBI" id="CHEBI:15377"/>
        <dbReference type="ChEBI" id="CHEBI:15378"/>
        <dbReference type="ChEBI" id="CHEBI:29985"/>
        <dbReference type="ChEBI" id="CHEBI:29991"/>
        <dbReference type="ChEBI" id="CHEBI:30616"/>
        <dbReference type="ChEBI" id="CHEBI:33019"/>
        <dbReference type="ChEBI" id="CHEBI:58048"/>
        <dbReference type="ChEBI" id="CHEBI:58359"/>
        <dbReference type="ChEBI" id="CHEBI:456215"/>
        <dbReference type="EC" id="6.3.5.4"/>
    </reaction>
</comment>
<gene>
    <name evidence="6" type="ORF">CWD94_01225</name>
</gene>
<keyword evidence="3" id="KW-0061">Asparagine biosynthesis</keyword>
<dbReference type="GO" id="GO:0005829">
    <property type="term" value="C:cytosol"/>
    <property type="evidence" value="ECO:0007669"/>
    <property type="project" value="TreeGrafter"/>
</dbReference>
<evidence type="ECO:0000313" key="7">
    <source>
        <dbReference type="Proteomes" id="UP000232101"/>
    </source>
</evidence>
<dbReference type="EMBL" id="PHQY01000092">
    <property type="protein sequence ID" value="PJO45445.1"/>
    <property type="molecule type" value="Genomic_DNA"/>
</dbReference>
<protein>
    <recommendedName>
        <fullName evidence="2">asparagine synthase (glutamine-hydrolyzing)</fullName>
        <ecNumber evidence="2">6.3.5.4</ecNumber>
    </recommendedName>
</protein>
<dbReference type="SUPFAM" id="SSF52402">
    <property type="entry name" value="Adenine nucleotide alpha hydrolases-like"/>
    <property type="match status" value="1"/>
</dbReference>
<dbReference type="RefSeq" id="WP_198516153.1">
    <property type="nucleotide sequence ID" value="NZ_PHQY01000092.1"/>
</dbReference>
<dbReference type="Proteomes" id="UP000232101">
    <property type="component" value="Unassembled WGS sequence"/>
</dbReference>
<evidence type="ECO:0000256" key="3">
    <source>
        <dbReference type="ARBA" id="ARBA00022888"/>
    </source>
</evidence>
<dbReference type="Gene3D" id="3.40.50.620">
    <property type="entry name" value="HUPs"/>
    <property type="match status" value="1"/>
</dbReference>
<proteinExistence type="predicted"/>
<dbReference type="InterPro" id="IPR051786">
    <property type="entry name" value="ASN_synthetase/amidase"/>
</dbReference>
<evidence type="ECO:0000313" key="6">
    <source>
        <dbReference type="EMBL" id="PJO45445.1"/>
    </source>
</evidence>
<feature type="domain" description="Asparagine synthetase" evidence="5">
    <location>
        <begin position="2"/>
        <end position="170"/>
    </location>
</feature>
<reference evidence="6 7" key="1">
    <citation type="submission" date="2017-11" db="EMBL/GenBank/DDBJ databases">
        <title>Bacterial isolate from king chilli rhizosphere.</title>
        <authorList>
            <person name="Takhelmayum P."/>
            <person name="Sarangthem I."/>
        </authorList>
    </citation>
    <scope>NUCLEOTIDE SEQUENCE [LARGE SCALE GENOMIC DNA]</scope>
    <source>
        <strain evidence="7">t26</strain>
    </source>
</reference>
<dbReference type="InterPro" id="IPR014729">
    <property type="entry name" value="Rossmann-like_a/b/a_fold"/>
</dbReference>
<dbReference type="GO" id="GO:0004066">
    <property type="term" value="F:asparagine synthase (glutamine-hydrolyzing) activity"/>
    <property type="evidence" value="ECO:0007669"/>
    <property type="project" value="UniProtKB-EC"/>
</dbReference>
<dbReference type="PANTHER" id="PTHR43284:SF1">
    <property type="entry name" value="ASPARAGINE SYNTHETASE"/>
    <property type="match status" value="1"/>
</dbReference>
<comment type="pathway">
    <text evidence="1">Amino-acid biosynthesis; L-asparagine biosynthesis; L-asparagine from L-aspartate (L-Gln route): step 1/1.</text>
</comment>
<dbReference type="CDD" id="cd01991">
    <property type="entry name" value="Asn_synthase_B_C"/>
    <property type="match status" value="1"/>
</dbReference>
<sequence length="207" mass="24799">ERSTMLQERWRKKLKVESYAQQAYSQTIAEVPYLEGESIEEVRQREMFYLNMVWFMQTLLERKDRMSMGASLEVRVPFADHRLVEYTWNIPWEMKNLDGMEKGLLRKAMQHLLPDEVLYRKKNPYPKTYHPVYTAGVQKWLREIMEDKNSILHELFERQKLIELIESGGSSFKVPWYGQLMAGPQLLAYLGQIHTWFDLYNIQLIES</sequence>
<dbReference type="EC" id="6.3.5.4" evidence="2"/>
<dbReference type="GO" id="GO:0006529">
    <property type="term" value="P:asparagine biosynthetic process"/>
    <property type="evidence" value="ECO:0007669"/>
    <property type="project" value="UniProtKB-KW"/>
</dbReference>
<dbReference type="PANTHER" id="PTHR43284">
    <property type="entry name" value="ASPARAGINE SYNTHETASE (GLUTAMINE-HYDROLYZING)"/>
    <property type="match status" value="1"/>
</dbReference>
<accession>A0A2M9QBL2</accession>
<feature type="non-terminal residue" evidence="6">
    <location>
        <position position="1"/>
    </location>
</feature>
<evidence type="ECO:0000256" key="1">
    <source>
        <dbReference type="ARBA" id="ARBA00005187"/>
    </source>
</evidence>
<organism evidence="6 7">
    <name type="scientific">Lysinibacillus xylanilyticus</name>
    <dbReference type="NCBI Taxonomy" id="582475"/>
    <lineage>
        <taxon>Bacteria</taxon>
        <taxon>Bacillati</taxon>
        <taxon>Bacillota</taxon>
        <taxon>Bacilli</taxon>
        <taxon>Bacillales</taxon>
        <taxon>Bacillaceae</taxon>
        <taxon>Lysinibacillus</taxon>
    </lineage>
</organism>
<keyword evidence="3" id="KW-0028">Amino-acid biosynthesis</keyword>
<dbReference type="Pfam" id="PF00733">
    <property type="entry name" value="Asn_synthase"/>
    <property type="match status" value="1"/>
</dbReference>
<comment type="caution">
    <text evidence="6">The sequence shown here is derived from an EMBL/GenBank/DDBJ whole genome shotgun (WGS) entry which is preliminary data.</text>
</comment>
<dbReference type="InterPro" id="IPR001962">
    <property type="entry name" value="Asn_synthase"/>
</dbReference>
<dbReference type="AlphaFoldDB" id="A0A2M9QBL2"/>
<evidence type="ECO:0000256" key="2">
    <source>
        <dbReference type="ARBA" id="ARBA00012737"/>
    </source>
</evidence>
<evidence type="ECO:0000259" key="5">
    <source>
        <dbReference type="Pfam" id="PF00733"/>
    </source>
</evidence>
<name>A0A2M9QBL2_9BACI</name>